<dbReference type="Gene3D" id="2.140.10.30">
    <property type="entry name" value="Dipeptidylpeptidase IV, N-terminal domain"/>
    <property type="match status" value="1"/>
</dbReference>
<dbReference type="InterPro" id="IPR037140">
    <property type="entry name" value="VHL_beta_dom_sf"/>
</dbReference>
<dbReference type="SUPFAM" id="SSF53474">
    <property type="entry name" value="alpha/beta-Hydrolases"/>
    <property type="match status" value="1"/>
</dbReference>
<dbReference type="SUPFAM" id="SSF82171">
    <property type="entry name" value="DPP6 N-terminal domain-like"/>
    <property type="match status" value="1"/>
</dbReference>
<dbReference type="InterPro" id="IPR029058">
    <property type="entry name" value="AB_hydrolase_fold"/>
</dbReference>
<evidence type="ECO:0000259" key="1">
    <source>
        <dbReference type="Pfam" id="PF00326"/>
    </source>
</evidence>
<sequence>MYTRAPGCSCSRPRVQLPSDRVSHCCRAPSLAVLLQVHRRVALSSGSLVVVGGNFDWRRMTTVPSSDWSGTASDYQRAWALSAVVKARSLPADDGDVADRVHWVSGHVLWYRMRYDDRHVVVVDASAGKVTLSHDADRWRELVGGAVDEVVVSPPDAVLARAGRRWMRYDVASNRLTSCCSPSRSPTAANAIVSVDGGTDTSITFVNKSGTEVSIYWVDTRGSSRHYADVAAGADHYQHTYSGHAWRVEEKRARRTIGQCVATVCDSLVEVGDGQLTLTEKKTKRRSVKKLGRAAGGCAIVDATESPDGRFTAAIKETAAKGGRTLQLRESAPGTGFRHPELTKSYEYAKPGDDRSLRHPCMLRGRRRKPVPLEGGLPWFAAWSVEFLRWHKSSKYAMFLFNERGHQMLSVFAVDTAGRVRTVVEERSPTFIDYSGKQIIHFLADELLWSSERDGYNHLYLYDLASGQLIRKITTGQWVVRGVEHVDEGGRTALLTVSGIDPDQDPYCVHYVRVDVDGREPLLRLTRGDGTHRVRFGPERRYYVDEWSRVDLEPVVEVRRSSDGELMAVLESGQPSIGRLAEIGWTPPERFAAPGRDGQTLMYGIVVRPTFHDGSRRLPVIEHIYAGPHSSFVPKAWSVSECDTMRELAELGFIVVQVDGMGTSNRSKAFHDTCWRNVADAGLPDRICWMKALAQRYPSQVDLDRVGIYGGSAGGQSAMGALLFHPEFYKAAAADCGCHDNRSDKQWWNEAWMGFPIGPHYEAQSNATNASRLQGRLLLTVGELDTNVDPASTMQVVKALIANDKDFELVVFPSKGHGAGESSYGRRRRMDFFVRSLIGVEPRAHRVVTTTTE</sequence>
<feature type="domain" description="Peptidase S9 prolyl oligopeptidase catalytic" evidence="1">
    <location>
        <begin position="648"/>
        <end position="833"/>
    </location>
</feature>
<feature type="domain" description="von Hippel-Lindau disease tumour suppressor beta" evidence="3">
    <location>
        <begin position="194"/>
        <end position="247"/>
    </location>
</feature>
<dbReference type="InterPro" id="IPR050278">
    <property type="entry name" value="Serine_Prot_S9B/DPPIV"/>
</dbReference>
<feature type="domain" description="Dipeptidylpeptidase IV N-terminal" evidence="2">
    <location>
        <begin position="388"/>
        <end position="552"/>
    </location>
</feature>
<dbReference type="InterPro" id="IPR024053">
    <property type="entry name" value="VHL_beta_dom"/>
</dbReference>
<dbReference type="GO" id="GO:0006508">
    <property type="term" value="P:proteolysis"/>
    <property type="evidence" value="ECO:0007669"/>
    <property type="project" value="InterPro"/>
</dbReference>
<dbReference type="PANTHER" id="PTHR11731">
    <property type="entry name" value="PROTEASE FAMILY S9B,C DIPEPTIDYL-PEPTIDASE IV-RELATED"/>
    <property type="match status" value="1"/>
</dbReference>
<gene>
    <name evidence="4" type="ORF">PLBR_LOCUS3047</name>
</gene>
<dbReference type="Pfam" id="PF00930">
    <property type="entry name" value="DPPIV_N"/>
    <property type="match status" value="1"/>
</dbReference>
<evidence type="ECO:0000313" key="4">
    <source>
        <dbReference type="EMBL" id="SPQ95832.1"/>
    </source>
</evidence>
<dbReference type="Pfam" id="PF00326">
    <property type="entry name" value="Peptidase_S9"/>
    <property type="match status" value="1"/>
</dbReference>
<dbReference type="EMBL" id="OVEO01000004">
    <property type="protein sequence ID" value="SPQ95832.1"/>
    <property type="molecule type" value="Genomic_DNA"/>
</dbReference>
<keyword evidence="4" id="KW-0496">Mitochondrion</keyword>
<proteinExistence type="predicted"/>
<dbReference type="Gene3D" id="3.40.50.1820">
    <property type="entry name" value="alpha/beta hydrolase"/>
    <property type="match status" value="1"/>
</dbReference>
<geneLocation type="mitochondrion" evidence="4"/>
<evidence type="ECO:0000259" key="3">
    <source>
        <dbReference type="Pfam" id="PF01847"/>
    </source>
</evidence>
<accession>A0A3P3Y6P2</accession>
<name>A0A3P3Y6P2_PLABS</name>
<evidence type="ECO:0008006" key="6">
    <source>
        <dbReference type="Google" id="ProtNLM"/>
    </source>
</evidence>
<dbReference type="Gene3D" id="2.60.40.780">
    <property type="entry name" value="von Hippel-Lindau disease tumour suppressor, beta domain"/>
    <property type="match status" value="1"/>
</dbReference>
<dbReference type="Pfam" id="PF01847">
    <property type="entry name" value="VHL"/>
    <property type="match status" value="1"/>
</dbReference>
<reference evidence="4 5" key="1">
    <citation type="submission" date="2018-03" db="EMBL/GenBank/DDBJ databases">
        <authorList>
            <person name="Fogelqvist J."/>
        </authorList>
    </citation>
    <scope>NUCLEOTIDE SEQUENCE [LARGE SCALE GENOMIC DNA]</scope>
</reference>
<dbReference type="Proteomes" id="UP000290189">
    <property type="component" value="Unassembled WGS sequence"/>
</dbReference>
<dbReference type="PANTHER" id="PTHR11731:SF118">
    <property type="entry name" value="BLR1971 PROTEIN"/>
    <property type="match status" value="1"/>
</dbReference>
<organism evidence="4 5">
    <name type="scientific">Plasmodiophora brassicae</name>
    <name type="common">Clubroot disease agent</name>
    <dbReference type="NCBI Taxonomy" id="37360"/>
    <lineage>
        <taxon>Eukaryota</taxon>
        <taxon>Sar</taxon>
        <taxon>Rhizaria</taxon>
        <taxon>Endomyxa</taxon>
        <taxon>Phytomyxea</taxon>
        <taxon>Plasmodiophorida</taxon>
        <taxon>Plasmodiophoridae</taxon>
        <taxon>Plasmodiophora</taxon>
    </lineage>
</organism>
<protein>
    <recommendedName>
        <fullName evidence="6">Peptidase S9 prolyl oligopeptidase catalytic domain-containing protein</fullName>
    </recommendedName>
</protein>
<dbReference type="AlphaFoldDB" id="A0A3P3Y6P2"/>
<dbReference type="InterPro" id="IPR001375">
    <property type="entry name" value="Peptidase_S9_cat"/>
</dbReference>
<evidence type="ECO:0000259" key="2">
    <source>
        <dbReference type="Pfam" id="PF00930"/>
    </source>
</evidence>
<dbReference type="InterPro" id="IPR002469">
    <property type="entry name" value="Peptidase_S9B_N"/>
</dbReference>
<evidence type="ECO:0000313" key="5">
    <source>
        <dbReference type="Proteomes" id="UP000290189"/>
    </source>
</evidence>
<dbReference type="GO" id="GO:0008236">
    <property type="term" value="F:serine-type peptidase activity"/>
    <property type="evidence" value="ECO:0007669"/>
    <property type="project" value="InterPro"/>
</dbReference>